<keyword evidence="3" id="KW-1003">Cell membrane</keyword>
<feature type="region of interest" description="Disordered" evidence="8">
    <location>
        <begin position="345"/>
        <end position="395"/>
    </location>
</feature>
<dbReference type="GO" id="GO:0071916">
    <property type="term" value="F:dipeptide transmembrane transporter activity"/>
    <property type="evidence" value="ECO:0007669"/>
    <property type="project" value="TreeGrafter"/>
</dbReference>
<sequence>MSIALVADGRRAGGLAVSSAGAVGLAVARRVGYAVLVLWGAVTVTFTALHLKSGSTVDVIIGQSPVSPEVRAQIISDYALDKPWLVQYFDYLGHLLRGDLGHSYNQGMDVTSAIGEQILPSFELMAAAIGLALIGSVTVAVLTAGRPRWIRSPFSLLEIVGVAVPAFWLAILLLTVFSFQLHWFPAIGANTARGLVLPAVALAAAPGATLAQILRNGLERTLDEPFVTTARSRGIGEAAVLVRHALRHALMPAITIAGWIAGALLGGAVVIENVFSRQGLGSLTVGALGRRDFPLISGVVLVAASFYVVVNLLIDAAYPLLDPRLRPDATISPTPVAGATDVTTTATTAAPTAPTATATATAATAAPAVSAPAGGGDPTPPRSPSTTDPNQEGRG</sequence>
<dbReference type="Gene3D" id="1.10.3720.10">
    <property type="entry name" value="MetI-like"/>
    <property type="match status" value="1"/>
</dbReference>
<evidence type="ECO:0000256" key="4">
    <source>
        <dbReference type="ARBA" id="ARBA00022692"/>
    </source>
</evidence>
<dbReference type="Proteomes" id="UP000234331">
    <property type="component" value="Unassembled WGS sequence"/>
</dbReference>
<dbReference type="EMBL" id="FZMO01000525">
    <property type="protein sequence ID" value="SNQ51088.1"/>
    <property type="molecule type" value="Genomic_DNA"/>
</dbReference>
<dbReference type="OrthoDB" id="9809425at2"/>
<reference evidence="10 11" key="1">
    <citation type="submission" date="2017-06" db="EMBL/GenBank/DDBJ databases">
        <authorList>
            <person name="Kim H.J."/>
            <person name="Triplett B.A."/>
        </authorList>
    </citation>
    <scope>NUCLEOTIDE SEQUENCE [LARGE SCALE GENOMIC DNA]</scope>
    <source>
        <strain evidence="10">FRACA_ARgP5</strain>
    </source>
</reference>
<keyword evidence="6 7" id="KW-0472">Membrane</keyword>
<keyword evidence="2 7" id="KW-0813">Transport</keyword>
<evidence type="ECO:0000259" key="9">
    <source>
        <dbReference type="PROSITE" id="PS50928"/>
    </source>
</evidence>
<accession>A0A2I2KZJ8</accession>
<dbReference type="GO" id="GO:0005886">
    <property type="term" value="C:plasma membrane"/>
    <property type="evidence" value="ECO:0007669"/>
    <property type="project" value="UniProtKB-SubCell"/>
</dbReference>
<gene>
    <name evidence="10" type="ORF">FRACA_60074</name>
</gene>
<dbReference type="CDD" id="cd06261">
    <property type="entry name" value="TM_PBP2"/>
    <property type="match status" value="1"/>
</dbReference>
<comment type="similarity">
    <text evidence="7">Belongs to the binding-protein-dependent transport system permease family.</text>
</comment>
<dbReference type="AlphaFoldDB" id="A0A2I2KZJ8"/>
<evidence type="ECO:0000256" key="8">
    <source>
        <dbReference type="SAM" id="MobiDB-lite"/>
    </source>
</evidence>
<feature type="domain" description="ABC transmembrane type-1" evidence="9">
    <location>
        <begin position="118"/>
        <end position="314"/>
    </location>
</feature>
<dbReference type="InterPro" id="IPR035906">
    <property type="entry name" value="MetI-like_sf"/>
</dbReference>
<evidence type="ECO:0000256" key="2">
    <source>
        <dbReference type="ARBA" id="ARBA00022448"/>
    </source>
</evidence>
<dbReference type="SUPFAM" id="SSF161098">
    <property type="entry name" value="MetI-like"/>
    <property type="match status" value="1"/>
</dbReference>
<comment type="subcellular location">
    <subcellularLocation>
        <location evidence="1 7">Cell membrane</location>
        <topology evidence="1 7">Multi-pass membrane protein</topology>
    </subcellularLocation>
</comment>
<dbReference type="PROSITE" id="PS50928">
    <property type="entry name" value="ABC_TM1"/>
    <property type="match status" value="1"/>
</dbReference>
<dbReference type="PANTHER" id="PTHR43163">
    <property type="entry name" value="DIPEPTIDE TRANSPORT SYSTEM PERMEASE PROTEIN DPPB-RELATED"/>
    <property type="match status" value="1"/>
</dbReference>
<keyword evidence="4 7" id="KW-0812">Transmembrane</keyword>
<evidence type="ECO:0000313" key="10">
    <source>
        <dbReference type="EMBL" id="SNQ51088.1"/>
    </source>
</evidence>
<feature type="transmembrane region" description="Helical" evidence="7">
    <location>
        <begin position="195"/>
        <end position="214"/>
    </location>
</feature>
<name>A0A2I2KZJ8_9ACTN</name>
<evidence type="ECO:0000313" key="11">
    <source>
        <dbReference type="Proteomes" id="UP000234331"/>
    </source>
</evidence>
<dbReference type="Pfam" id="PF00528">
    <property type="entry name" value="BPD_transp_1"/>
    <property type="match status" value="1"/>
</dbReference>
<feature type="transmembrane region" description="Helical" evidence="7">
    <location>
        <begin position="295"/>
        <end position="314"/>
    </location>
</feature>
<feature type="compositionally biased region" description="Low complexity" evidence="8">
    <location>
        <begin position="345"/>
        <end position="372"/>
    </location>
</feature>
<feature type="transmembrane region" description="Helical" evidence="7">
    <location>
        <begin position="124"/>
        <end position="144"/>
    </location>
</feature>
<evidence type="ECO:0000256" key="3">
    <source>
        <dbReference type="ARBA" id="ARBA00022475"/>
    </source>
</evidence>
<evidence type="ECO:0000256" key="6">
    <source>
        <dbReference type="ARBA" id="ARBA00023136"/>
    </source>
</evidence>
<keyword evidence="5 7" id="KW-1133">Transmembrane helix</keyword>
<evidence type="ECO:0000256" key="7">
    <source>
        <dbReference type="RuleBase" id="RU363032"/>
    </source>
</evidence>
<feature type="transmembrane region" description="Helical" evidence="7">
    <location>
        <begin position="31"/>
        <end position="51"/>
    </location>
</feature>
<feature type="transmembrane region" description="Helical" evidence="7">
    <location>
        <begin position="156"/>
        <end position="183"/>
    </location>
</feature>
<dbReference type="RefSeq" id="WP_101834757.1">
    <property type="nucleotide sequence ID" value="NZ_FZMO01000525.1"/>
</dbReference>
<proteinExistence type="inferred from homology"/>
<dbReference type="InterPro" id="IPR000515">
    <property type="entry name" value="MetI-like"/>
</dbReference>
<organism evidence="10 11">
    <name type="scientific">Frankia canadensis</name>
    <dbReference type="NCBI Taxonomy" id="1836972"/>
    <lineage>
        <taxon>Bacteria</taxon>
        <taxon>Bacillati</taxon>
        <taxon>Actinomycetota</taxon>
        <taxon>Actinomycetes</taxon>
        <taxon>Frankiales</taxon>
        <taxon>Frankiaceae</taxon>
        <taxon>Frankia</taxon>
    </lineage>
</organism>
<feature type="transmembrane region" description="Helical" evidence="7">
    <location>
        <begin position="253"/>
        <end position="275"/>
    </location>
</feature>
<evidence type="ECO:0000256" key="5">
    <source>
        <dbReference type="ARBA" id="ARBA00022989"/>
    </source>
</evidence>
<keyword evidence="11" id="KW-1185">Reference proteome</keyword>
<protein>
    <submittedName>
        <fullName evidence="10">Putative ABC-type dipeptide/oligopeptide transport system, permease component</fullName>
    </submittedName>
</protein>
<dbReference type="PANTHER" id="PTHR43163:SF6">
    <property type="entry name" value="DIPEPTIDE TRANSPORT SYSTEM PERMEASE PROTEIN DPPB-RELATED"/>
    <property type="match status" value="1"/>
</dbReference>
<evidence type="ECO:0000256" key="1">
    <source>
        <dbReference type="ARBA" id="ARBA00004651"/>
    </source>
</evidence>